<comment type="cofactor">
    <cofactor evidence="1">
        <name>(R)-lipoate</name>
        <dbReference type="ChEBI" id="CHEBI:83088"/>
    </cofactor>
</comment>
<name>A0A7M2YZL0_9ACTN</name>
<dbReference type="Proteomes" id="UP000254134">
    <property type="component" value="Unassembled WGS sequence"/>
</dbReference>
<evidence type="ECO:0000256" key="1">
    <source>
        <dbReference type="ARBA" id="ARBA00001938"/>
    </source>
</evidence>
<reference evidence="5 6" key="1">
    <citation type="submission" date="2018-07" db="EMBL/GenBank/DDBJ databases">
        <title>High-quality-draft genome sequence of Gaiella occulta.</title>
        <authorList>
            <person name="Severino R."/>
            <person name="Froufe H.J.C."/>
            <person name="Rainey F.A."/>
            <person name="Barroso C."/>
            <person name="Albuquerque L."/>
            <person name="Lobo-Da-Cunha A."/>
            <person name="Da Costa M.S."/>
            <person name="Egas C."/>
        </authorList>
    </citation>
    <scope>NUCLEOTIDE SEQUENCE [LARGE SCALE GENOMIC DNA]</scope>
    <source>
        <strain evidence="5 6">F2-233</strain>
    </source>
</reference>
<feature type="domain" description="Lipoyl-binding" evidence="4">
    <location>
        <begin position="2"/>
        <end position="77"/>
    </location>
</feature>
<dbReference type="AlphaFoldDB" id="A0A7M2YZL0"/>
<dbReference type="GO" id="GO:0005737">
    <property type="term" value="C:cytoplasm"/>
    <property type="evidence" value="ECO:0007669"/>
    <property type="project" value="TreeGrafter"/>
</dbReference>
<dbReference type="EMBL" id="QQZY01000002">
    <property type="protein sequence ID" value="RDI75536.1"/>
    <property type="molecule type" value="Genomic_DNA"/>
</dbReference>
<dbReference type="InterPro" id="IPR000089">
    <property type="entry name" value="Biotin_lipoyl"/>
</dbReference>
<dbReference type="GO" id="GO:0031405">
    <property type="term" value="F:lipoic acid binding"/>
    <property type="evidence" value="ECO:0007669"/>
    <property type="project" value="TreeGrafter"/>
</dbReference>
<dbReference type="PANTHER" id="PTHR43178">
    <property type="entry name" value="DIHYDROLIPOAMIDE ACETYLTRANSFERASE COMPONENT OF PYRUVATE DEHYDROGENASE COMPLEX"/>
    <property type="match status" value="1"/>
</dbReference>
<evidence type="ECO:0000256" key="3">
    <source>
        <dbReference type="ARBA" id="ARBA00023315"/>
    </source>
</evidence>
<dbReference type="CDD" id="cd06849">
    <property type="entry name" value="lipoyl_domain"/>
    <property type="match status" value="1"/>
</dbReference>
<keyword evidence="3" id="KW-0012">Acyltransferase</keyword>
<keyword evidence="6" id="KW-1185">Reference proteome</keyword>
<dbReference type="RefSeq" id="WP_114795727.1">
    <property type="nucleotide sequence ID" value="NZ_QQZY01000002.1"/>
</dbReference>
<protein>
    <submittedName>
        <fullName evidence="5">Biotin-requiring enzyme</fullName>
    </submittedName>
</protein>
<evidence type="ECO:0000259" key="4">
    <source>
        <dbReference type="PROSITE" id="PS50968"/>
    </source>
</evidence>
<accession>A0A7M2YZL0</accession>
<organism evidence="5 6">
    <name type="scientific">Gaiella occulta</name>
    <dbReference type="NCBI Taxonomy" id="1002870"/>
    <lineage>
        <taxon>Bacteria</taxon>
        <taxon>Bacillati</taxon>
        <taxon>Actinomycetota</taxon>
        <taxon>Thermoleophilia</taxon>
        <taxon>Gaiellales</taxon>
        <taxon>Gaiellaceae</taxon>
        <taxon>Gaiella</taxon>
    </lineage>
</organism>
<dbReference type="Pfam" id="PF00364">
    <property type="entry name" value="Biotin_lipoyl"/>
    <property type="match status" value="1"/>
</dbReference>
<dbReference type="PROSITE" id="PS50968">
    <property type="entry name" value="BIOTINYL_LIPOYL"/>
    <property type="match status" value="1"/>
</dbReference>
<dbReference type="GO" id="GO:0016407">
    <property type="term" value="F:acetyltransferase activity"/>
    <property type="evidence" value="ECO:0007669"/>
    <property type="project" value="TreeGrafter"/>
</dbReference>
<reference evidence="6" key="2">
    <citation type="journal article" date="2019" name="MicrobiologyOpen">
        <title>High-quality draft genome sequence of Gaiella occulta isolated from a 150 meter deep mineral water borehole and comparison with the genome sequences of other deep-branching lineages of the phylum Actinobacteria.</title>
        <authorList>
            <person name="Severino R."/>
            <person name="Froufe H.J.C."/>
            <person name="Barroso C."/>
            <person name="Albuquerque L."/>
            <person name="Lobo-da-Cunha A."/>
            <person name="da Costa M.S."/>
            <person name="Egas C."/>
        </authorList>
    </citation>
    <scope>NUCLEOTIDE SEQUENCE [LARGE SCALE GENOMIC DNA]</scope>
    <source>
        <strain evidence="6">F2-233</strain>
    </source>
</reference>
<dbReference type="Gene3D" id="2.40.50.100">
    <property type="match status" value="1"/>
</dbReference>
<dbReference type="InterPro" id="IPR011053">
    <property type="entry name" value="Single_hybrid_motif"/>
</dbReference>
<proteinExistence type="predicted"/>
<evidence type="ECO:0000313" key="6">
    <source>
        <dbReference type="Proteomes" id="UP000254134"/>
    </source>
</evidence>
<keyword evidence="2" id="KW-0808">Transferase</keyword>
<evidence type="ECO:0000256" key="2">
    <source>
        <dbReference type="ARBA" id="ARBA00022679"/>
    </source>
</evidence>
<evidence type="ECO:0000313" key="5">
    <source>
        <dbReference type="EMBL" id="RDI75536.1"/>
    </source>
</evidence>
<sequence>MAATVKLPKFGLTMEEATINEWVVGVGEAIEQGQTLATIESEKVEMELPSPASGIVAEHLVAVGETVPLGTPVAVIVADAAELESYEPRGG</sequence>
<dbReference type="OrthoDB" id="9805770at2"/>
<gene>
    <name evidence="5" type="ORF">Gocc_1334</name>
</gene>
<comment type="caution">
    <text evidence="5">The sequence shown here is derived from an EMBL/GenBank/DDBJ whole genome shotgun (WGS) entry which is preliminary data.</text>
</comment>
<dbReference type="InterPro" id="IPR050743">
    <property type="entry name" value="2-oxoacid_DH_E2_comp"/>
</dbReference>
<dbReference type="PANTHER" id="PTHR43178:SF5">
    <property type="entry name" value="LIPOAMIDE ACYLTRANSFERASE COMPONENT OF BRANCHED-CHAIN ALPHA-KETO ACID DEHYDROGENASE COMPLEX, MITOCHONDRIAL"/>
    <property type="match status" value="1"/>
</dbReference>
<dbReference type="SUPFAM" id="SSF51230">
    <property type="entry name" value="Single hybrid motif"/>
    <property type="match status" value="1"/>
</dbReference>